<evidence type="ECO:0000313" key="4">
    <source>
        <dbReference type="Proteomes" id="UP001217089"/>
    </source>
</evidence>
<keyword evidence="4" id="KW-1185">Reference proteome</keyword>
<accession>A0ABQ9EK61</accession>
<protein>
    <recommendedName>
        <fullName evidence="2">VWFD domain-containing protein</fullName>
    </recommendedName>
</protein>
<dbReference type="InterPro" id="IPR014853">
    <property type="entry name" value="VWF/SSPO/ZAN-like_Cys-rich_dom"/>
</dbReference>
<feature type="domain" description="VWFD" evidence="2">
    <location>
        <begin position="1779"/>
        <end position="1947"/>
    </location>
</feature>
<dbReference type="PROSITE" id="PS51233">
    <property type="entry name" value="VWFD"/>
    <property type="match status" value="1"/>
</dbReference>
<feature type="coiled-coil region" evidence="1">
    <location>
        <begin position="1469"/>
        <end position="1545"/>
    </location>
</feature>
<dbReference type="Gene3D" id="1.20.120.20">
    <property type="entry name" value="Apolipoprotein"/>
    <property type="match status" value="1"/>
</dbReference>
<evidence type="ECO:0000259" key="2">
    <source>
        <dbReference type="PROSITE" id="PS51233"/>
    </source>
</evidence>
<dbReference type="InterPro" id="IPR001846">
    <property type="entry name" value="VWF_type-D"/>
</dbReference>
<dbReference type="EMBL" id="JARBDR010000813">
    <property type="protein sequence ID" value="KAJ8305570.1"/>
    <property type="molecule type" value="Genomic_DNA"/>
</dbReference>
<dbReference type="PANTHER" id="PTHR37860:SF2">
    <property type="entry name" value="VITELLOGENIN DOMAIN-CONTAINING PROTEIN"/>
    <property type="match status" value="1"/>
</dbReference>
<sequence>MLKKLDINSLHRSHKLQDLDYGFYFSGDQNNFESNADFRVIPYVHKISTVASWQARRLQGSFKLNTPFPQYPYMMAEVSSGQLGQARTSKIVVEYLPTQKVEIDTSYSLTGKELDATLSFKSPFTGDVFSSYRHSHEDRSLKSHAEIMYRDNQKVILDLGYALEPTITGNIKMTSPIRGFETVNLGFNHDGNQWNDFHTTVSYETNGDKLELESMLDLVSGYKAKATLKSPFAVKLAQVVFTHEGSLMRFTTNSMIKYNDDKIEYNARFSHDDTVTSGLFILENSFDVPVKDADMSNMRNLRVSFGKDGTPSDLTLTGELASGTNKIMGTITHQMTDKSMTSTIIVNNPYTETIIGKIDYNSLKKGFKTIVEGSVGKDNSMKSDTVFKLRQYDLDITQHFTGVLDGESQDLLIKLEHNGEPTKFTNKIEGTYNGQTVSSNIRVDVRSVENLQASVVVRTPVDGFAESSARANFMKSAIGYSMEIVGIANGKEISLVRSQNGNSLENYQETTSFKTPFEGFMQMTSSTSSTHGNDGYTITHTSSSNGQETSIRINFDVHDINNLHGSVTSTLPIKDFETMSASFRSNILTTGYSGQVTATVKDKQFSVNINLDGTTFENLQGTASVTTPIENYETLSATIKSNKQNDGGYSTEITASIKDNRVSIDIMADKLDIDNLEGRISIKTPFDEYETMSAFVRSDARNNAYSGEVIAALKEKQFTIEATFDGTSNAKVSITTPIENYETMTASIRGSKQNSGFTGGAVAALQDKRITVDVTIDGKTIDNFQGTVVLKTPFDGFKSLSTNAKSIKNGNGRNAEFSITYMDDKTISIVSNFDLEAPDFSGDFHLKTPFKNLEVGKLDAEFSHKGTWNNFQSMAIVSTRSVNPLKSELRVTLPKQLQFEGIDITVVLPLSHFVENINDPTVTFKTEKKSGESSFDFSVEEGSVKKITVEGVWKFNSRPRGSIFATGLSLSTPFDAIRSFAFKLDHFNSASNTKEIVVLEHNGKKYLDVDAKISHGDSVSGSVSVRHPQEMAYTFTASKSGRKYSGETTLNWDATQPNSQIRLEGSLTTGVRFEPFRDISVKVIHPTKTISLIGGFKDGRTRFDSNMDISMDTTTVGYDLSVDYANGKEVSLKVKAPSRSVRVTSFVNDGTTNAFEGRLFWDADRDDNKRVGVRVETTPGDNSFDGRINLDLPVIGKEFSLKRTSRDNDGNVWHTCRTELSYSNDASKTIVVESRIEDLSSGTTNNYTYTVFTPEKSLSLTGVLHDDAPYSLQVLGTSGSSNVVDTKVTINPRNKRMDFRTKYDIENPNSIMHLSVRYPSPMDIEAEMYRTGDFDQVTDSMLTVNLKSTRLLHTRIHWRPQMFQELLDFSSAVVRMSGEHASALLVEITDEIGRELELKVDVISGEMIAELKPITNELTKHLTSLQNQLINLKSELRKMYRDNALYMQDINGLCNNAVSDLISQYGVAMRKFKKTYRDMRNKIDEVTNEIQNYPVKEKYEECITSAANKLRELKARIQIVIEEEVEQAVEKMKQFTEQLKVKINNLSNIIKGKINELMDEVIQHPDFQELKAELQGLLDSMPDIPELPDVNYREYLNNVHEKIKTALRNIKFAEHYEALANKGQEFLSTHFGSLMAEQKIQKLRELTRDFYEHALWSYRYLAVEEFARGIVSDIYESTKQFIAEDIAQLRLLHWDKARMIVFDPVNGDIEFELYLPTAVEALDRVPRFNYMKYLRKLQRLIKIKDFVDKYLNHDFCLWDLYYKYKPTLNPRQWIPPFDSYAVISGGRHFVTFDKEHFDFIGRCSYVLTRDLIDNNFTVILNYNGNARNPKMESLLVMAEGQTIEMFPDFTIKANERRNELPFVFGRLSVERIGNQIKLDSGRGLTITGDLIHEHFIIGISGWYFGKVAGLLGTYNNEQYDDMVLINGQLTSDMEQFKSSWEVSRKCRGDRNLATEIPVTESAQGYAQCSALFKNNDSPVRPCYKQVDPEHFMHMCMGHMLENEDICKSSSLYVQSCRLQGVNLQLPQQCVQCSAPNDETFLGGDTIKLSSSREDYEIPQSADVVFVVEVKQCNQDAARKLGELVYKIEQGLKSDAITENRYGLISFGSESLHGHTIEGQLFNDATKFAKGIENLQFAQHRETDPLNAILSAANFPFRSGVSKSIVLLQCGECSPSEKTNPIYLKHVLHARDITLHILRKKDFRLSGNQSPKQQILGMDNDQTYVLGKPKDMSQYDDLVIPGDNCAALSLKSNGSIFDSAGFTLPKLQHKRQFLEVVSEKVSKTAIPHDCQICQCVADNTGAAMPICRKCYSSLSDYMPHWWSTLKHPAAIQDTFQTQFQDYLGENLAARVFSS</sequence>
<feature type="coiled-coil region" evidence="1">
    <location>
        <begin position="1415"/>
        <end position="1442"/>
    </location>
</feature>
<evidence type="ECO:0000313" key="3">
    <source>
        <dbReference type="EMBL" id="KAJ8305570.1"/>
    </source>
</evidence>
<reference evidence="3 4" key="1">
    <citation type="submission" date="2022-12" db="EMBL/GenBank/DDBJ databases">
        <title>Chromosome-level genome of Tegillarca granosa.</title>
        <authorList>
            <person name="Kim J."/>
        </authorList>
    </citation>
    <scope>NUCLEOTIDE SEQUENCE [LARGE SCALE GENOMIC DNA]</scope>
    <source>
        <strain evidence="3">Teg-2019</strain>
        <tissue evidence="3">Adductor muscle</tissue>
    </source>
</reference>
<dbReference type="PANTHER" id="PTHR37860">
    <property type="entry name" value="AGAP008810-PA"/>
    <property type="match status" value="1"/>
</dbReference>
<dbReference type="Pfam" id="PF08742">
    <property type="entry name" value="C8"/>
    <property type="match status" value="1"/>
</dbReference>
<name>A0ABQ9EK61_TEGGR</name>
<dbReference type="SMART" id="SM00216">
    <property type="entry name" value="VWD"/>
    <property type="match status" value="1"/>
</dbReference>
<dbReference type="SUPFAM" id="SSF58113">
    <property type="entry name" value="Apolipoprotein A-I"/>
    <property type="match status" value="1"/>
</dbReference>
<dbReference type="Pfam" id="PF00094">
    <property type="entry name" value="VWD"/>
    <property type="match status" value="1"/>
</dbReference>
<dbReference type="Proteomes" id="UP001217089">
    <property type="component" value="Unassembled WGS sequence"/>
</dbReference>
<gene>
    <name evidence="3" type="ORF">KUTeg_016115</name>
</gene>
<evidence type="ECO:0000256" key="1">
    <source>
        <dbReference type="SAM" id="Coils"/>
    </source>
</evidence>
<comment type="caution">
    <text evidence="3">The sequence shown here is derived from an EMBL/GenBank/DDBJ whole genome shotgun (WGS) entry which is preliminary data.</text>
</comment>
<proteinExistence type="predicted"/>
<keyword evidence="1" id="KW-0175">Coiled coil</keyword>
<organism evidence="3 4">
    <name type="scientific">Tegillarca granosa</name>
    <name type="common">Malaysian cockle</name>
    <name type="synonym">Anadara granosa</name>
    <dbReference type="NCBI Taxonomy" id="220873"/>
    <lineage>
        <taxon>Eukaryota</taxon>
        <taxon>Metazoa</taxon>
        <taxon>Spiralia</taxon>
        <taxon>Lophotrochozoa</taxon>
        <taxon>Mollusca</taxon>
        <taxon>Bivalvia</taxon>
        <taxon>Autobranchia</taxon>
        <taxon>Pteriomorphia</taxon>
        <taxon>Arcoida</taxon>
        <taxon>Arcoidea</taxon>
        <taxon>Arcidae</taxon>
        <taxon>Tegillarca</taxon>
    </lineage>
</organism>